<evidence type="ECO:0000259" key="1">
    <source>
        <dbReference type="Pfam" id="PF14261"/>
    </source>
</evidence>
<feature type="domain" description="DUF4351" evidence="1">
    <location>
        <begin position="48"/>
        <end position="106"/>
    </location>
</feature>
<reference evidence="2" key="1">
    <citation type="submission" date="2019-08" db="EMBL/GenBank/DDBJ databases">
        <title>Carotenoids and Carotenoid Binding Proteins in the Halophilic Cyanobacterium Euhalothece sp. ZM00.</title>
        <authorList>
            <person name="Cho S.M."/>
            <person name="Song J.Y."/>
            <person name="Park Y.-I."/>
        </authorList>
    </citation>
    <scope>NUCLEOTIDE SEQUENCE [LARGE SCALE GENOMIC DNA]</scope>
    <source>
        <strain evidence="2">Z-M001</strain>
    </source>
</reference>
<organism evidence="2 3">
    <name type="scientific">Euhalothece natronophila Z-M001</name>
    <dbReference type="NCBI Taxonomy" id="522448"/>
    <lineage>
        <taxon>Bacteria</taxon>
        <taxon>Bacillati</taxon>
        <taxon>Cyanobacteriota</taxon>
        <taxon>Cyanophyceae</taxon>
        <taxon>Oscillatoriophycideae</taxon>
        <taxon>Chroococcales</taxon>
        <taxon>Halothecacae</taxon>
        <taxon>Halothece cluster</taxon>
        <taxon>Euhalothece</taxon>
    </lineage>
</organism>
<dbReference type="KEGG" id="enn:FRE64_12625"/>
<accession>A0A5B8NRM0</accession>
<evidence type="ECO:0000313" key="2">
    <source>
        <dbReference type="EMBL" id="QDZ40720.1"/>
    </source>
</evidence>
<dbReference type="PANTHER" id="PTHR35586">
    <property type="entry name" value="SLL1691 PROTEIN"/>
    <property type="match status" value="1"/>
</dbReference>
<dbReference type="Proteomes" id="UP000318453">
    <property type="component" value="Chromosome"/>
</dbReference>
<dbReference type="Pfam" id="PF14261">
    <property type="entry name" value="DUF4351"/>
    <property type="match status" value="1"/>
</dbReference>
<keyword evidence="3" id="KW-1185">Reference proteome</keyword>
<dbReference type="RefSeq" id="WP_146296565.1">
    <property type="nucleotide sequence ID" value="NZ_CP042326.1"/>
</dbReference>
<evidence type="ECO:0000313" key="3">
    <source>
        <dbReference type="Proteomes" id="UP000318453"/>
    </source>
</evidence>
<gene>
    <name evidence="2" type="ORF">FRE64_12625</name>
</gene>
<dbReference type="PANTHER" id="PTHR35586:SF2">
    <property type="entry name" value="SLL1542 PROTEIN"/>
    <property type="match status" value="1"/>
</dbReference>
<proteinExistence type="predicted"/>
<name>A0A5B8NRM0_9CHRO</name>
<dbReference type="OrthoDB" id="425116at2"/>
<dbReference type="EMBL" id="CP042326">
    <property type="protein sequence ID" value="QDZ40720.1"/>
    <property type="molecule type" value="Genomic_DNA"/>
</dbReference>
<protein>
    <submittedName>
        <fullName evidence="2">DUF4351 domain-containing protein</fullName>
    </submittedName>
</protein>
<dbReference type="AlphaFoldDB" id="A0A5B8NRM0"/>
<sequence>MRYLLDTCVISDFIKGETGTQTRLKQRWDMAVLRESPWYQQILKEGIQEGRQEGEIQLVLRLLKRRFGVLDEGLQQQIQRLSVEKLETLAEELLDFSTLQDLETWLKQN</sequence>
<dbReference type="InterPro" id="IPR025587">
    <property type="entry name" value="DUF4351"/>
</dbReference>